<dbReference type="PANTHER" id="PTHR19321">
    <property type="entry name" value="PROTEIN REGULATOR OF CYTOKINESIS 1 PRC1-RELATED"/>
    <property type="match status" value="1"/>
</dbReference>
<dbReference type="VEuPathDB" id="FungiDB:BON22_0523"/>
<protein>
    <submittedName>
        <fullName evidence="3">Anaphase spindle elongation protein</fullName>
    </submittedName>
    <submittedName>
        <fullName evidence="2">CYFA0S01e07096g1_1</fullName>
    </submittedName>
</protein>
<evidence type="ECO:0000313" key="4">
    <source>
        <dbReference type="Proteomes" id="UP000189513"/>
    </source>
</evidence>
<reference evidence="4" key="2">
    <citation type="journal article" date="2017" name="Genome Announc.">
        <title>Genome sequences of Cyberlindnera fabianii 65, Pichia kudriavzevii 129, and Saccharomyces cerevisiae 131 isolated from fermented masau fruits in Zimbabwe.</title>
        <authorList>
            <person name="van Rijswijck I.M.H."/>
            <person name="Derks M.F.L."/>
            <person name="Abee T."/>
            <person name="de Ridder D."/>
            <person name="Smid E.J."/>
        </authorList>
    </citation>
    <scope>NUCLEOTIDE SEQUENCE [LARGE SCALE GENOMIC DNA]</scope>
    <source>
        <strain evidence="4">65</strain>
    </source>
</reference>
<feature type="compositionally biased region" description="Polar residues" evidence="1">
    <location>
        <begin position="671"/>
        <end position="680"/>
    </location>
</feature>
<feature type="compositionally biased region" description="Polar residues" evidence="1">
    <location>
        <begin position="691"/>
        <end position="715"/>
    </location>
</feature>
<feature type="compositionally biased region" description="Low complexity" evidence="1">
    <location>
        <begin position="565"/>
        <end position="625"/>
    </location>
</feature>
<feature type="compositionally biased region" description="Polar residues" evidence="1">
    <location>
        <begin position="626"/>
        <end position="641"/>
    </location>
</feature>
<organism evidence="2">
    <name type="scientific">Cyberlindnera fabianii</name>
    <name type="common">Yeast</name>
    <name type="synonym">Hansenula fabianii</name>
    <dbReference type="NCBI Taxonomy" id="36022"/>
    <lineage>
        <taxon>Eukaryota</taxon>
        <taxon>Fungi</taxon>
        <taxon>Dikarya</taxon>
        <taxon>Ascomycota</taxon>
        <taxon>Saccharomycotina</taxon>
        <taxon>Saccharomycetes</taxon>
        <taxon>Phaffomycetales</taxon>
        <taxon>Phaffomycetaceae</taxon>
        <taxon>Cyberlindnera</taxon>
    </lineage>
</organism>
<dbReference type="GO" id="GO:0008017">
    <property type="term" value="F:microtubule binding"/>
    <property type="evidence" value="ECO:0007669"/>
    <property type="project" value="InterPro"/>
</dbReference>
<dbReference type="STRING" id="36022.A0A061AHN3"/>
<dbReference type="AlphaFoldDB" id="A0A061AHN3"/>
<evidence type="ECO:0000313" key="2">
    <source>
        <dbReference type="EMBL" id="CDR37074.1"/>
    </source>
</evidence>
<accession>A0A061AHN3</accession>
<keyword evidence="4" id="KW-1185">Reference proteome</keyword>
<evidence type="ECO:0000256" key="1">
    <source>
        <dbReference type="SAM" id="MobiDB-lite"/>
    </source>
</evidence>
<dbReference type="Pfam" id="PF03999">
    <property type="entry name" value="MAP65_ASE1"/>
    <property type="match status" value="1"/>
</dbReference>
<dbReference type="GO" id="GO:0051256">
    <property type="term" value="P:mitotic spindle midzone assembly"/>
    <property type="evidence" value="ECO:0007669"/>
    <property type="project" value="TreeGrafter"/>
</dbReference>
<dbReference type="GO" id="GO:1990023">
    <property type="term" value="C:mitotic spindle midzone"/>
    <property type="evidence" value="ECO:0007669"/>
    <property type="project" value="TreeGrafter"/>
</dbReference>
<dbReference type="OMA" id="KRITRHF"/>
<dbReference type="Gene3D" id="1.20.58.1520">
    <property type="match status" value="1"/>
</dbReference>
<name>A0A061AHN3_CYBFA</name>
<proteinExistence type="predicted"/>
<dbReference type="PANTHER" id="PTHR19321:SF41">
    <property type="entry name" value="FASCETTO-RELATED"/>
    <property type="match status" value="1"/>
</dbReference>
<reference evidence="3" key="3">
    <citation type="submission" date="2017-01" db="EMBL/GenBank/DDBJ databases">
        <authorList>
            <person name="Mah S.A."/>
            <person name="Swanson W.J."/>
            <person name="Moy G.W."/>
            <person name="Vacquier V.D."/>
        </authorList>
    </citation>
    <scope>NUCLEOTIDE SEQUENCE [LARGE SCALE GENOMIC DNA]</scope>
    <source>
        <strain evidence="3">65</strain>
    </source>
</reference>
<reference evidence="2" key="1">
    <citation type="journal article" date="2014" name="Genome Announc.">
        <title>Genome sequence of the yeast Cyberlindnera fabianii (Hansenula fabianii).</title>
        <authorList>
            <person name="Freel K.C."/>
            <person name="Sarilar V."/>
            <person name="Neuveglise C."/>
            <person name="Devillers H."/>
            <person name="Friedrich A."/>
            <person name="Schacherer J."/>
        </authorList>
    </citation>
    <scope>NUCLEOTIDE SEQUENCE</scope>
    <source>
        <strain evidence="2">YJS4271</strain>
    </source>
</reference>
<dbReference type="InterPro" id="IPR007145">
    <property type="entry name" value="MAP65_Ase1_PRC1"/>
</dbReference>
<dbReference type="GO" id="GO:0005737">
    <property type="term" value="C:cytoplasm"/>
    <property type="evidence" value="ECO:0007669"/>
    <property type="project" value="TreeGrafter"/>
</dbReference>
<feature type="region of interest" description="Disordered" evidence="1">
    <location>
        <begin position="554"/>
        <end position="786"/>
    </location>
</feature>
<sequence>MHTEDNNTTETPHLLSGFRSPSPRLRTFNLLSSPTKVTINNVPNYPKSSPAIEDAASCQKEFAELSSQLSGLLKDLSQIYTEIGYSKQDIEKNEKSLFDLVSHTFDKFLSDSRAYKQKLTEENSRMVGILRQVLNTINDPSGTRTIPDLYQRNLVLKDTREGTTLLSLKKCLECSMDTVLKDYRERLLKYLQHSQTLNLLTLRVDGFPIPDNITFPSLEHTVKILKAFEQHSATIDVYEILVSERKRLLENESLNNLSDERFIQMTQLSNKLKSEITRRLTTLKETCQSIASLWEELEIDHKSEYFMISERVMNYADSDCNTEDLDISTALITELTHQLDELKNLRTERLQLLDDYAQKCEILWIKLKENPQDFKNAHKSLSMANIEAYESEYQRLQLKKKEFLQEFVLDARTRIVELWDQLCFSEDEREKFTPFKEDTFTDDLLTKHEDEIVRLTVIFESFRPILELVQEFTGLLEDRANLEESTKDSSRLLSRNSHKILMEEEKTRKRLTRQLPRVVGELKTKMQEFETMNGPLTFLGEEFLQQLDEEKKKLESKGRRVLSGSRSTAPSRAASAAPSRAVSRAPSAAPSRVTSRAPSAAASRAPSRVPSRLPSRQPSRSASPVKATSVTSARQPLTSQGVHKPLRRPLTTKPTLGVSKSCILPPLTSPIRESNLSITSDMMKDRRQVRPPTTLTRSHSTFQPQLSRLPETNGSPRRAAGRVSPLKSDSRSNLPLPKKRSAKIMTSPLKSLSRETDYEDSENTAPEQMSSDQDDDDGDTYSNWRKEQLKKLNAARQIANDMNWETETF</sequence>
<dbReference type="EMBL" id="MPUK01000001">
    <property type="protein sequence ID" value="ONH70046.1"/>
    <property type="molecule type" value="Genomic_DNA"/>
</dbReference>
<gene>
    <name evidence="3" type="ORF">BON22_0523</name>
    <name evidence="2" type="ORF">CYFA0S_01e07096g</name>
</gene>
<dbReference type="EMBL" id="LK052886">
    <property type="protein sequence ID" value="CDR37074.1"/>
    <property type="molecule type" value="Genomic_DNA"/>
</dbReference>
<evidence type="ECO:0000313" key="3">
    <source>
        <dbReference type="EMBL" id="ONH70046.1"/>
    </source>
</evidence>
<dbReference type="Proteomes" id="UP000189513">
    <property type="component" value="Unassembled WGS sequence"/>
</dbReference>
<dbReference type="OrthoDB" id="642895at2759"/>